<feature type="region of interest" description="Disordered" evidence="1">
    <location>
        <begin position="138"/>
        <end position="158"/>
    </location>
</feature>
<proteinExistence type="predicted"/>
<keyword evidence="3" id="KW-1185">Reference proteome</keyword>
<gene>
    <name evidence="2" type="ORF">DEO23_02875</name>
</gene>
<evidence type="ECO:0000313" key="3">
    <source>
        <dbReference type="Proteomes" id="UP000245590"/>
    </source>
</evidence>
<protein>
    <recommendedName>
        <fullName evidence="4">Transcriptional regulator, AbiEi antitoxin, Type IV TA system</fullName>
    </recommendedName>
</protein>
<dbReference type="AlphaFoldDB" id="A0A2U2RNW8"/>
<name>A0A2U2RNW8_9MICO</name>
<dbReference type="Proteomes" id="UP000245590">
    <property type="component" value="Unassembled WGS sequence"/>
</dbReference>
<dbReference type="OrthoDB" id="3173471at2"/>
<evidence type="ECO:0000256" key="1">
    <source>
        <dbReference type="SAM" id="MobiDB-lite"/>
    </source>
</evidence>
<dbReference type="RefSeq" id="WP_109274474.1">
    <property type="nucleotide sequence ID" value="NZ_QFKX01000001.1"/>
</dbReference>
<organism evidence="2 3">
    <name type="scientific">Brachybacterium endophyticum</name>
    <dbReference type="NCBI Taxonomy" id="2182385"/>
    <lineage>
        <taxon>Bacteria</taxon>
        <taxon>Bacillati</taxon>
        <taxon>Actinomycetota</taxon>
        <taxon>Actinomycetes</taxon>
        <taxon>Micrococcales</taxon>
        <taxon>Dermabacteraceae</taxon>
        <taxon>Brachybacterium</taxon>
    </lineage>
</organism>
<evidence type="ECO:0000313" key="2">
    <source>
        <dbReference type="EMBL" id="PWH07588.1"/>
    </source>
</evidence>
<accession>A0A2U2RNW8</accession>
<comment type="caution">
    <text evidence="2">The sequence shown here is derived from an EMBL/GenBank/DDBJ whole genome shotgun (WGS) entry which is preliminary data.</text>
</comment>
<dbReference type="EMBL" id="QFKX01000001">
    <property type="protein sequence ID" value="PWH07588.1"/>
    <property type="molecule type" value="Genomic_DNA"/>
</dbReference>
<evidence type="ECO:0008006" key="4">
    <source>
        <dbReference type="Google" id="ProtNLM"/>
    </source>
</evidence>
<sequence length="363" mass="40009">MNAPSGRIAGLVMHRSEWIARGVTARRLASDEFRRVVPGFHTPTEQPASLTVLCRLLQQRVLPGCVISHSTAAVHWGIPLPHQLDDGVGLLSAAREWDGVGPVIPARITPEQSRSLFSGADGLAASFPPLHCTIGQGRGGVRESTHVHRSSPRPTITRSGLALSHPAEVLLQLAAQLPVWDLVAAADALIGDTTDVRGLTLEDLRAYTEGQTARPGVPALRRALTLSRPRVESPGETYARLLACHAGFEEPVPNLPVHVDLEGRTRRVDNGWWAPKVGLEYDGDWRRLSKRAWREDEERREALAAQGWLLRRQNRGDLLDPLPSLLRLRESLRERGARVPSVERIRKAVASLRTRPPALMYRG</sequence>
<reference evidence="2 3" key="1">
    <citation type="submission" date="2018-05" db="EMBL/GenBank/DDBJ databases">
        <title>Brachybacterium sp. M1HQ-2T, whole genome shotgun sequence.</title>
        <authorList>
            <person name="Tuo L."/>
        </authorList>
    </citation>
    <scope>NUCLEOTIDE SEQUENCE [LARGE SCALE GENOMIC DNA]</scope>
    <source>
        <strain evidence="2 3">M1HQ-2</strain>
    </source>
</reference>